<dbReference type="PANTHER" id="PTHR43019:SF23">
    <property type="entry name" value="PROTEASE DO-LIKE 5, CHLOROPLASTIC"/>
    <property type="match status" value="1"/>
</dbReference>
<sequence length="314" mass="34652">MWEAEACKKPMKRGYGVANLQWLGRGEVTVHVEIHENCEDCDVKFSNTLKSFRGIRKVTVLSKYNYIVTASKDFDLNLLGAHLFKNTGRSVKLVPTATCHNNDTWKECAGVVVCKSDACSILLTCSYAFDTLLVPSTKIEVTNCSFKTFSAHLVYKNEHINLGVLRIEEDLGDEVVASDLYDKPIAFGAVVYSITAPNIDLAPLVFALAKGLVHHPSAPSELITSKYKGTGILFSSKGWDNGACGGPLFDSEGRLIGIYCGMYDTDDYVTYHFAQSLGSVLNFLKQEQDIDMLDLLKSYFEVGKAKVSLEGKKN</sequence>
<dbReference type="SUPFAM" id="SSF50494">
    <property type="entry name" value="Trypsin-like serine proteases"/>
    <property type="match status" value="1"/>
</dbReference>
<gene>
    <name evidence="1" type="ORF">DM860_017867</name>
</gene>
<dbReference type="Gene3D" id="2.40.10.120">
    <property type="match status" value="1"/>
</dbReference>
<dbReference type="AlphaFoldDB" id="A0A328DRP5"/>
<proteinExistence type="predicted"/>
<dbReference type="Proteomes" id="UP000249390">
    <property type="component" value="Unassembled WGS sequence"/>
</dbReference>
<evidence type="ECO:0008006" key="3">
    <source>
        <dbReference type="Google" id="ProtNLM"/>
    </source>
</evidence>
<dbReference type="EMBL" id="NQVE01000102">
    <property type="protein sequence ID" value="RAL48076.1"/>
    <property type="molecule type" value="Genomic_DNA"/>
</dbReference>
<evidence type="ECO:0000313" key="1">
    <source>
        <dbReference type="EMBL" id="RAL48076.1"/>
    </source>
</evidence>
<dbReference type="Pfam" id="PF13365">
    <property type="entry name" value="Trypsin_2"/>
    <property type="match status" value="1"/>
</dbReference>
<accession>A0A328DRP5</accession>
<protein>
    <recommendedName>
        <fullName evidence="3">Peptidase S1 domain-containing protein</fullName>
    </recommendedName>
</protein>
<comment type="caution">
    <text evidence="1">The sequence shown here is derived from an EMBL/GenBank/DDBJ whole genome shotgun (WGS) entry which is preliminary data.</text>
</comment>
<keyword evidence="2" id="KW-1185">Reference proteome</keyword>
<organism evidence="1 2">
    <name type="scientific">Cuscuta australis</name>
    <dbReference type="NCBI Taxonomy" id="267555"/>
    <lineage>
        <taxon>Eukaryota</taxon>
        <taxon>Viridiplantae</taxon>
        <taxon>Streptophyta</taxon>
        <taxon>Embryophyta</taxon>
        <taxon>Tracheophyta</taxon>
        <taxon>Spermatophyta</taxon>
        <taxon>Magnoliopsida</taxon>
        <taxon>eudicotyledons</taxon>
        <taxon>Gunneridae</taxon>
        <taxon>Pentapetalae</taxon>
        <taxon>asterids</taxon>
        <taxon>lamiids</taxon>
        <taxon>Solanales</taxon>
        <taxon>Convolvulaceae</taxon>
        <taxon>Cuscuteae</taxon>
        <taxon>Cuscuta</taxon>
        <taxon>Cuscuta subgen. Grammica</taxon>
        <taxon>Cuscuta sect. Cleistogrammica</taxon>
    </lineage>
</organism>
<name>A0A328DRP5_9ASTE</name>
<reference evidence="1 2" key="1">
    <citation type="submission" date="2018-06" db="EMBL/GenBank/DDBJ databases">
        <title>The Genome of Cuscuta australis (Dodder) Provides Insight into the Evolution of Plant Parasitism.</title>
        <authorList>
            <person name="Liu H."/>
        </authorList>
    </citation>
    <scope>NUCLEOTIDE SEQUENCE [LARGE SCALE GENOMIC DNA]</scope>
    <source>
        <strain evidence="2">cv. Yunnan</strain>
        <tissue evidence="1">Vines</tissue>
    </source>
</reference>
<dbReference type="InterPro" id="IPR009003">
    <property type="entry name" value="Peptidase_S1_PA"/>
</dbReference>
<evidence type="ECO:0000313" key="2">
    <source>
        <dbReference type="Proteomes" id="UP000249390"/>
    </source>
</evidence>
<dbReference type="PANTHER" id="PTHR43019">
    <property type="entry name" value="SERINE ENDOPROTEASE DEGS"/>
    <property type="match status" value="1"/>
</dbReference>